<dbReference type="EMBL" id="JABXBU010000030">
    <property type="protein sequence ID" value="KAF8784399.1"/>
    <property type="molecule type" value="Genomic_DNA"/>
</dbReference>
<reference evidence="4" key="1">
    <citation type="journal article" date="2020" name="bioRxiv">
        <title>Chromosome-level reference genome of the European wasp spider Argiope bruennichi: a resource for studies on range expansion and evolutionary adaptation.</title>
        <authorList>
            <person name="Sheffer M.M."/>
            <person name="Hoppe A."/>
            <person name="Krehenwinkel H."/>
            <person name="Uhl G."/>
            <person name="Kuss A.W."/>
            <person name="Jensen L."/>
            <person name="Jensen C."/>
            <person name="Gillespie R.G."/>
            <person name="Hoff K.J."/>
            <person name="Prost S."/>
        </authorList>
    </citation>
    <scope>NUCLEOTIDE SEQUENCE</scope>
</reference>
<protein>
    <submittedName>
        <fullName evidence="4">RILP-like protein like protein</fullName>
    </submittedName>
</protein>
<dbReference type="Pfam" id="PF09744">
    <property type="entry name" value="RH1"/>
    <property type="match status" value="1"/>
</dbReference>
<dbReference type="InterPro" id="IPR051241">
    <property type="entry name" value="DZIP_RILPL"/>
</dbReference>
<name>A0A8T0F4Q9_ARGBR</name>
<dbReference type="GO" id="GO:0060271">
    <property type="term" value="P:cilium assembly"/>
    <property type="evidence" value="ECO:0007669"/>
    <property type="project" value="TreeGrafter"/>
</dbReference>
<dbReference type="AlphaFoldDB" id="A0A8T0F4Q9"/>
<reference evidence="4" key="2">
    <citation type="submission" date="2020-06" db="EMBL/GenBank/DDBJ databases">
        <authorList>
            <person name="Sheffer M."/>
        </authorList>
    </citation>
    <scope>NUCLEOTIDE SEQUENCE</scope>
</reference>
<dbReference type="GO" id="GO:0036064">
    <property type="term" value="C:ciliary basal body"/>
    <property type="evidence" value="ECO:0007669"/>
    <property type="project" value="TreeGrafter"/>
</dbReference>
<evidence type="ECO:0000256" key="2">
    <source>
        <dbReference type="SAM" id="Coils"/>
    </source>
</evidence>
<accession>A0A8T0F4Q9</accession>
<dbReference type="GO" id="GO:0005737">
    <property type="term" value="C:cytoplasm"/>
    <property type="evidence" value="ECO:0007669"/>
    <property type="project" value="TreeGrafter"/>
</dbReference>
<keyword evidence="1 2" id="KW-0175">Coiled coil</keyword>
<sequence length="302" mass="35524">MDKHVDSQIFVGDVYDLAAEIGKEFEKLIDVCGADTIRELMTKVIVTLEYLESSTVVVDRLQSELYDIRAKVQQLEYEKLERAEFRSKLDQELEIIEENWRKETSHLNSLVVKLQEENKRLSAIISEKDKHAPSDCKTYLSDEELVVVQKLKELTEQHRGQLILKDKELLEKSNELEKMQLELDRLSKANKELSHRNRYLQKQLYTLVEEKSDLQANIQTRSKRNATNMLSKWQINLAVKENMDLSSVERQISWWQGPINKEPEDKLYPEKKKLGIRRFFHFLRRISVDSPVPLVPFSASHR</sequence>
<dbReference type="PANTHER" id="PTHR21502:SF4">
    <property type="entry name" value="RILP-LIKE PROTEIN HOMOLOG"/>
    <property type="match status" value="1"/>
</dbReference>
<evidence type="ECO:0000256" key="1">
    <source>
        <dbReference type="ARBA" id="ARBA00023054"/>
    </source>
</evidence>
<dbReference type="PROSITE" id="PS51776">
    <property type="entry name" value="RH1"/>
    <property type="match status" value="1"/>
</dbReference>
<evidence type="ECO:0000313" key="4">
    <source>
        <dbReference type="EMBL" id="KAF8784399.1"/>
    </source>
</evidence>
<evidence type="ECO:0000313" key="5">
    <source>
        <dbReference type="Proteomes" id="UP000807504"/>
    </source>
</evidence>
<feature type="domain" description="RH1" evidence="3">
    <location>
        <begin position="1"/>
        <end position="85"/>
    </location>
</feature>
<organism evidence="4 5">
    <name type="scientific">Argiope bruennichi</name>
    <name type="common">Wasp spider</name>
    <name type="synonym">Aranea bruennichi</name>
    <dbReference type="NCBI Taxonomy" id="94029"/>
    <lineage>
        <taxon>Eukaryota</taxon>
        <taxon>Metazoa</taxon>
        <taxon>Ecdysozoa</taxon>
        <taxon>Arthropoda</taxon>
        <taxon>Chelicerata</taxon>
        <taxon>Arachnida</taxon>
        <taxon>Araneae</taxon>
        <taxon>Araneomorphae</taxon>
        <taxon>Entelegynae</taxon>
        <taxon>Araneoidea</taxon>
        <taxon>Araneidae</taxon>
        <taxon>Argiope</taxon>
    </lineage>
</organism>
<dbReference type="Gene3D" id="1.20.58.1770">
    <property type="match status" value="1"/>
</dbReference>
<dbReference type="GO" id="GO:0031267">
    <property type="term" value="F:small GTPase binding"/>
    <property type="evidence" value="ECO:0007669"/>
    <property type="project" value="TreeGrafter"/>
</dbReference>
<comment type="caution">
    <text evidence="4">The sequence shown here is derived from an EMBL/GenBank/DDBJ whole genome shotgun (WGS) entry which is preliminary data.</text>
</comment>
<keyword evidence="5" id="KW-1185">Reference proteome</keyword>
<dbReference type="PANTHER" id="PTHR21502">
    <property type="entry name" value="ZINC FINGER PROTEIN DZIP1"/>
    <property type="match status" value="1"/>
</dbReference>
<dbReference type="GO" id="GO:0051959">
    <property type="term" value="F:dynein light intermediate chain binding"/>
    <property type="evidence" value="ECO:0007669"/>
    <property type="project" value="TreeGrafter"/>
</dbReference>
<dbReference type="Proteomes" id="UP000807504">
    <property type="component" value="Unassembled WGS sequence"/>
</dbReference>
<dbReference type="InterPro" id="IPR034743">
    <property type="entry name" value="RH1"/>
</dbReference>
<gene>
    <name evidence="4" type="ORF">HNY73_010079</name>
</gene>
<feature type="coiled-coil region" evidence="2">
    <location>
        <begin position="169"/>
        <end position="203"/>
    </location>
</feature>
<proteinExistence type="predicted"/>
<evidence type="ECO:0000259" key="3">
    <source>
        <dbReference type="PROSITE" id="PS51776"/>
    </source>
</evidence>
<dbReference type="CDD" id="cd14445">
    <property type="entry name" value="RILP-like"/>
    <property type="match status" value="1"/>
</dbReference>